<dbReference type="GO" id="GO:0000226">
    <property type="term" value="P:microtubule cytoskeleton organization"/>
    <property type="evidence" value="ECO:0007669"/>
    <property type="project" value="TreeGrafter"/>
</dbReference>
<keyword evidence="8 11" id="KW-0243">Dynein</keyword>
<keyword evidence="14" id="KW-1185">Reference proteome</keyword>
<comment type="subunit">
    <text evidence="11">Homodimer. The cytoplasmic dynein 1 complex consists of two catalytic heavy chains (HCs) and a number of non-catalytic subunits presented by intermediate chains (ICs).</text>
</comment>
<keyword evidence="9 11" id="KW-0505">Motor protein</keyword>
<dbReference type="GO" id="GO:0007018">
    <property type="term" value="P:microtubule-based movement"/>
    <property type="evidence" value="ECO:0007669"/>
    <property type="project" value="InterPro"/>
</dbReference>
<keyword evidence="5 11" id="KW-0493">Microtubule</keyword>
<evidence type="ECO:0000313" key="14">
    <source>
        <dbReference type="Proteomes" id="UP000694388"/>
    </source>
</evidence>
<dbReference type="Ensembl" id="ENSEBUT00000006940.1">
    <property type="protein sequence ID" value="ENSEBUP00000006483.1"/>
    <property type="gene ID" value="ENSEBUG00000004291.1"/>
</dbReference>
<evidence type="ECO:0000256" key="1">
    <source>
        <dbReference type="ARBA" id="ARBA00004245"/>
    </source>
</evidence>
<proteinExistence type="inferred from homology"/>
<evidence type="ECO:0000313" key="13">
    <source>
        <dbReference type="Ensembl" id="ENSEBUP00000006483.1"/>
    </source>
</evidence>
<protein>
    <recommendedName>
        <fullName evidence="11">Dynein light intermediate chain</fullName>
    </recommendedName>
</protein>
<evidence type="ECO:0000256" key="7">
    <source>
        <dbReference type="ARBA" id="ARBA00022840"/>
    </source>
</evidence>
<keyword evidence="7 11" id="KW-0067">ATP-binding</keyword>
<dbReference type="Proteomes" id="UP000694388">
    <property type="component" value="Unplaced"/>
</dbReference>
<dbReference type="SUPFAM" id="SSF52540">
    <property type="entry name" value="P-loop containing nucleoside triphosphate hydrolases"/>
    <property type="match status" value="1"/>
</dbReference>
<dbReference type="GeneTree" id="ENSGT00390000008295"/>
<dbReference type="InterPro" id="IPR022780">
    <property type="entry name" value="Dynein_light_int_chain"/>
</dbReference>
<sequence length="286" mass="31876">MAHLAGPDGSESDGVSPGRHGVVRHSAADDRKERVERIWQSLLLEASLRGRPGFPLGRRVIILGDQDSGKESLAAALWGAPGGLMIKSRNGLNYLYFSKHDIYTEELEYCSVWIISGDPQDKHFLRLALPTDAVYPETEYFKCEPFRGWSAVVILVVDLARPWAACASLQQWATVLEQHLDGLGVSDDALKVARWKMTWDIGDFVKGDDYAPATSSDFRHQDEQSESPRHQLTGLAVKKNLGLPIVVVGTKCDKLLGFVKEHKLSDEHMEFIQIHLRRICLSCTVG</sequence>
<evidence type="ECO:0000256" key="9">
    <source>
        <dbReference type="ARBA" id="ARBA00023175"/>
    </source>
</evidence>
<evidence type="ECO:0000256" key="11">
    <source>
        <dbReference type="RuleBase" id="RU366047"/>
    </source>
</evidence>
<dbReference type="GO" id="GO:0045504">
    <property type="term" value="F:dynein heavy chain binding"/>
    <property type="evidence" value="ECO:0007669"/>
    <property type="project" value="TreeGrafter"/>
</dbReference>
<dbReference type="InterPro" id="IPR027417">
    <property type="entry name" value="P-loop_NTPase"/>
</dbReference>
<accession>A0A8C4NGG1</accession>
<dbReference type="InterPro" id="IPR008467">
    <property type="entry name" value="Dynein1_light_intermed_chain"/>
</dbReference>
<dbReference type="GO" id="GO:0005524">
    <property type="term" value="F:ATP binding"/>
    <property type="evidence" value="ECO:0007669"/>
    <property type="project" value="UniProtKB-KW"/>
</dbReference>
<evidence type="ECO:0000256" key="12">
    <source>
        <dbReference type="SAM" id="MobiDB-lite"/>
    </source>
</evidence>
<reference evidence="13" key="2">
    <citation type="submission" date="2025-09" db="UniProtKB">
        <authorList>
            <consortium name="Ensembl"/>
        </authorList>
    </citation>
    <scope>IDENTIFICATION</scope>
</reference>
<dbReference type="GO" id="GO:0005868">
    <property type="term" value="C:cytoplasmic dynein complex"/>
    <property type="evidence" value="ECO:0007669"/>
    <property type="project" value="UniProtKB-UniRule"/>
</dbReference>
<comment type="similarity">
    <text evidence="2 11">Belongs to the dynein light intermediate chain family.</text>
</comment>
<dbReference type="Pfam" id="PF05783">
    <property type="entry name" value="DLIC"/>
    <property type="match status" value="1"/>
</dbReference>
<keyword evidence="10 11" id="KW-0206">Cytoskeleton</keyword>
<reference evidence="13" key="1">
    <citation type="submission" date="2025-08" db="UniProtKB">
        <authorList>
            <consortium name="Ensembl"/>
        </authorList>
    </citation>
    <scope>IDENTIFICATION</scope>
</reference>
<comment type="function">
    <text evidence="11">Acts as one of several non-catalytic accessory components of the cytoplasmic dynein 1 complex that are thought to be involved in linking dynein to cargos and to adapter proteins that regulate dynein function. Cytoplasmic dynein 1 acts as a motor for the intracellular retrograde motility of vesicles and organelles along microtubules. May play a role in binding dynein to membranous organelles or chromosomes.</text>
</comment>
<evidence type="ECO:0000256" key="8">
    <source>
        <dbReference type="ARBA" id="ARBA00023017"/>
    </source>
</evidence>
<dbReference type="PANTHER" id="PTHR12688">
    <property type="entry name" value="DYNEIN LIGHT INTERMEDIATE CHAIN"/>
    <property type="match status" value="1"/>
</dbReference>
<dbReference type="GO" id="GO:0005874">
    <property type="term" value="C:microtubule"/>
    <property type="evidence" value="ECO:0007669"/>
    <property type="project" value="UniProtKB-KW"/>
</dbReference>
<evidence type="ECO:0000256" key="4">
    <source>
        <dbReference type="ARBA" id="ARBA00022490"/>
    </source>
</evidence>
<organism evidence="13 14">
    <name type="scientific">Eptatretus burgeri</name>
    <name type="common">Inshore hagfish</name>
    <dbReference type="NCBI Taxonomy" id="7764"/>
    <lineage>
        <taxon>Eukaryota</taxon>
        <taxon>Metazoa</taxon>
        <taxon>Chordata</taxon>
        <taxon>Craniata</taxon>
        <taxon>Vertebrata</taxon>
        <taxon>Cyclostomata</taxon>
        <taxon>Myxini</taxon>
        <taxon>Myxiniformes</taxon>
        <taxon>Myxinidae</taxon>
        <taxon>Eptatretinae</taxon>
        <taxon>Eptatretus</taxon>
    </lineage>
</organism>
<evidence type="ECO:0000256" key="6">
    <source>
        <dbReference type="ARBA" id="ARBA00022741"/>
    </source>
</evidence>
<evidence type="ECO:0000256" key="2">
    <source>
        <dbReference type="ARBA" id="ARBA00006831"/>
    </source>
</evidence>
<keyword evidence="3 11" id="KW-0813">Transport</keyword>
<evidence type="ECO:0000256" key="5">
    <source>
        <dbReference type="ARBA" id="ARBA00022701"/>
    </source>
</evidence>
<dbReference type="PANTHER" id="PTHR12688:SF0">
    <property type="entry name" value="DYNEIN LIGHT INTERMEDIATE CHAIN"/>
    <property type="match status" value="1"/>
</dbReference>
<comment type="subcellular location">
    <subcellularLocation>
        <location evidence="1 11">Cytoplasm</location>
        <location evidence="1 11">Cytoskeleton</location>
    </subcellularLocation>
</comment>
<dbReference type="AlphaFoldDB" id="A0A8C4NGG1"/>
<feature type="region of interest" description="Disordered" evidence="12">
    <location>
        <begin position="1"/>
        <end position="28"/>
    </location>
</feature>
<name>A0A8C4NGG1_EPTBU</name>
<keyword evidence="4 11" id="KW-0963">Cytoplasm</keyword>
<dbReference type="GO" id="GO:0005813">
    <property type="term" value="C:centrosome"/>
    <property type="evidence" value="ECO:0007669"/>
    <property type="project" value="TreeGrafter"/>
</dbReference>
<keyword evidence="6 11" id="KW-0547">Nucleotide-binding</keyword>
<evidence type="ECO:0000256" key="3">
    <source>
        <dbReference type="ARBA" id="ARBA00022448"/>
    </source>
</evidence>
<evidence type="ECO:0000256" key="10">
    <source>
        <dbReference type="ARBA" id="ARBA00023212"/>
    </source>
</evidence>